<evidence type="ECO:0000256" key="5">
    <source>
        <dbReference type="RuleBase" id="RU003910"/>
    </source>
</evidence>
<comment type="caution">
    <text evidence="6">The sequence shown here is derived from an EMBL/GenBank/DDBJ whole genome shotgun (WGS) entry which is preliminary data.</text>
</comment>
<dbReference type="InterPro" id="IPR036870">
    <property type="entry name" value="Ribosomal_bS18_sf"/>
</dbReference>
<comment type="similarity">
    <text evidence="1 4 5">Belongs to the bacterial ribosomal protein bS18 family.</text>
</comment>
<evidence type="ECO:0000256" key="2">
    <source>
        <dbReference type="ARBA" id="ARBA00022980"/>
    </source>
</evidence>
<dbReference type="SUPFAM" id="SSF46911">
    <property type="entry name" value="Ribosomal protein S18"/>
    <property type="match status" value="1"/>
</dbReference>
<evidence type="ECO:0000256" key="3">
    <source>
        <dbReference type="ARBA" id="ARBA00023274"/>
    </source>
</evidence>
<dbReference type="PANTHER" id="PTHR13479">
    <property type="entry name" value="30S RIBOSOMAL PROTEIN S18"/>
    <property type="match status" value="1"/>
</dbReference>
<dbReference type="Gene3D" id="4.10.640.10">
    <property type="entry name" value="Ribosomal protein S18"/>
    <property type="match status" value="1"/>
</dbReference>
<evidence type="ECO:0000256" key="4">
    <source>
        <dbReference type="HAMAP-Rule" id="MF_00270"/>
    </source>
</evidence>
<keyword evidence="4" id="KW-0694">RNA-binding</keyword>
<evidence type="ECO:0000313" key="6">
    <source>
        <dbReference type="EMBL" id="KKQ18679.1"/>
    </source>
</evidence>
<dbReference type="NCBIfam" id="TIGR00165">
    <property type="entry name" value="S18"/>
    <property type="match status" value="1"/>
</dbReference>
<dbReference type="AlphaFoldDB" id="A0A0G0I351"/>
<dbReference type="HAMAP" id="MF_00270">
    <property type="entry name" value="Ribosomal_bS18"/>
    <property type="match status" value="1"/>
</dbReference>
<organism evidence="6 7">
    <name type="scientific">Berkelbacteria bacterium GW2011_GWA1_36_9</name>
    <dbReference type="NCBI Taxonomy" id="1618331"/>
    <lineage>
        <taxon>Bacteria</taxon>
        <taxon>Candidatus Berkelbacteria</taxon>
    </lineage>
</organism>
<dbReference type="GO" id="GO:0003735">
    <property type="term" value="F:structural constituent of ribosome"/>
    <property type="evidence" value="ECO:0007669"/>
    <property type="project" value="InterPro"/>
</dbReference>
<comment type="function">
    <text evidence="4">Binds as a heterodimer with protein bS6 to the central domain of the 16S rRNA, where it helps stabilize the platform of the 30S subunit.</text>
</comment>
<name>A0A0G0I351_9BACT</name>
<dbReference type="PANTHER" id="PTHR13479:SF40">
    <property type="entry name" value="SMALL RIBOSOMAL SUBUNIT PROTEIN BS18M"/>
    <property type="match status" value="1"/>
</dbReference>
<dbReference type="GO" id="GO:0022627">
    <property type="term" value="C:cytosolic small ribosomal subunit"/>
    <property type="evidence" value="ECO:0007669"/>
    <property type="project" value="TreeGrafter"/>
</dbReference>
<keyword evidence="4" id="KW-0699">rRNA-binding</keyword>
<protein>
    <recommendedName>
        <fullName evidence="4">Small ribosomal subunit protein bS18</fullName>
    </recommendedName>
</protein>
<dbReference type="GO" id="GO:0070181">
    <property type="term" value="F:small ribosomal subunit rRNA binding"/>
    <property type="evidence" value="ECO:0007669"/>
    <property type="project" value="TreeGrafter"/>
</dbReference>
<dbReference type="Pfam" id="PF01084">
    <property type="entry name" value="Ribosomal_S18"/>
    <property type="match status" value="1"/>
</dbReference>
<dbReference type="InterPro" id="IPR001648">
    <property type="entry name" value="Ribosomal_bS18"/>
</dbReference>
<proteinExistence type="inferred from homology"/>
<keyword evidence="2 4" id="KW-0689">Ribosomal protein</keyword>
<gene>
    <name evidence="4" type="primary">rpsR</name>
    <name evidence="6" type="ORF">US31_C0002G0024</name>
</gene>
<accession>A0A0G0I351</accession>
<dbReference type="GO" id="GO:0006412">
    <property type="term" value="P:translation"/>
    <property type="evidence" value="ECO:0007669"/>
    <property type="project" value="UniProtKB-UniRule"/>
</dbReference>
<comment type="subunit">
    <text evidence="4">Part of the 30S ribosomal subunit. Forms a tight heterodimer with protein bS6.</text>
</comment>
<dbReference type="PATRIC" id="fig|1618331.3.peg.104"/>
<keyword evidence="3 4" id="KW-0687">Ribonucleoprotein</keyword>
<dbReference type="EMBL" id="LBSM01000002">
    <property type="protein sequence ID" value="KKQ18679.1"/>
    <property type="molecule type" value="Genomic_DNA"/>
</dbReference>
<dbReference type="Proteomes" id="UP000034508">
    <property type="component" value="Unassembled WGS sequence"/>
</dbReference>
<evidence type="ECO:0000256" key="1">
    <source>
        <dbReference type="ARBA" id="ARBA00005589"/>
    </source>
</evidence>
<reference evidence="6 7" key="1">
    <citation type="journal article" date="2015" name="Nature">
        <title>rRNA introns, odd ribosomes, and small enigmatic genomes across a large radiation of phyla.</title>
        <authorList>
            <person name="Brown C.T."/>
            <person name="Hug L.A."/>
            <person name="Thomas B.C."/>
            <person name="Sharon I."/>
            <person name="Castelle C.J."/>
            <person name="Singh A."/>
            <person name="Wilkins M.J."/>
            <person name="Williams K.H."/>
            <person name="Banfield J.F."/>
        </authorList>
    </citation>
    <scope>NUCLEOTIDE SEQUENCE [LARGE SCALE GENOMIC DNA]</scope>
</reference>
<dbReference type="PRINTS" id="PR00974">
    <property type="entry name" value="RIBOSOMALS18"/>
</dbReference>
<sequence>MQRRFSPSRKQCNFCRKKIDFIDYKESGVLIKYLTPWTKMKSARDTGTCAKHQRMLSEAIKRARFLALLPYVKK</sequence>
<evidence type="ECO:0000313" key="7">
    <source>
        <dbReference type="Proteomes" id="UP000034508"/>
    </source>
</evidence>